<dbReference type="Proteomes" id="UP000199693">
    <property type="component" value="Unassembled WGS sequence"/>
</dbReference>
<dbReference type="Proteomes" id="UP000198309">
    <property type="component" value="Unassembled WGS sequence"/>
</dbReference>
<evidence type="ECO:0000313" key="2">
    <source>
        <dbReference type="EMBL" id="SNT29755.1"/>
    </source>
</evidence>
<evidence type="ECO:0000313" key="1">
    <source>
        <dbReference type="EMBL" id="SDJ23552.1"/>
    </source>
</evidence>
<evidence type="ECO:0000313" key="4">
    <source>
        <dbReference type="Proteomes" id="UP000199693"/>
    </source>
</evidence>
<reference evidence="2 3" key="2">
    <citation type="submission" date="2017-06" db="EMBL/GenBank/DDBJ databases">
        <authorList>
            <person name="Varghese N."/>
            <person name="Submissions S."/>
        </authorList>
    </citation>
    <scope>NUCLEOTIDE SEQUENCE [LARGE SCALE GENOMIC DNA]</scope>
    <source>
        <strain evidence="2 3">RLD-1</strain>
    </source>
</reference>
<accession>A0A239LHB6</accession>
<dbReference type="EMBL" id="FZPC01000020">
    <property type="protein sequence ID" value="SNT29755.1"/>
    <property type="molecule type" value="Genomic_DNA"/>
</dbReference>
<name>A0A239LHB6_9PSED</name>
<sequence length="104" mass="12177">MIFIETPIFTEDLRELLGDDEYKDFQQYLAENPQAGDVIQHTGGLRKVRWKANGKGQRGGVRVIYYHMMAAHQIRLLLIYRKGVKDDLSEDEKKVLRDLNKGWQ</sequence>
<keyword evidence="3" id="KW-1185">Reference proteome</keyword>
<organism evidence="1 4">
    <name type="scientific">Pseudomonas delhiensis</name>
    <dbReference type="NCBI Taxonomy" id="366289"/>
    <lineage>
        <taxon>Bacteria</taxon>
        <taxon>Pseudomonadati</taxon>
        <taxon>Pseudomonadota</taxon>
        <taxon>Gammaproteobacteria</taxon>
        <taxon>Pseudomonadales</taxon>
        <taxon>Pseudomonadaceae</taxon>
        <taxon>Pseudomonas</taxon>
    </lineage>
</organism>
<reference evidence="1 4" key="1">
    <citation type="submission" date="2016-10" db="EMBL/GenBank/DDBJ databases">
        <authorList>
            <person name="de Groot N.N."/>
        </authorList>
    </citation>
    <scope>NUCLEOTIDE SEQUENCE [LARGE SCALE GENOMIC DNA]</scope>
    <source>
        <strain evidence="1 4">CCM 7361</strain>
    </source>
</reference>
<proteinExistence type="predicted"/>
<dbReference type="AlphaFoldDB" id="A0A239LHB6"/>
<evidence type="ECO:0000313" key="3">
    <source>
        <dbReference type="Proteomes" id="UP000198309"/>
    </source>
</evidence>
<dbReference type="EMBL" id="FNEC01000014">
    <property type="protein sequence ID" value="SDJ23552.1"/>
    <property type="molecule type" value="Genomic_DNA"/>
</dbReference>
<dbReference type="RefSeq" id="WP_089393007.1">
    <property type="nucleotide sequence ID" value="NZ_FNEC01000014.1"/>
</dbReference>
<protein>
    <recommendedName>
        <fullName evidence="5">RelE toxin of RelE / RelB toxin-antitoxin system</fullName>
    </recommendedName>
</protein>
<gene>
    <name evidence="1" type="ORF">SAMN05216189_101462</name>
    <name evidence="2" type="ORF">SAMN06295949_12091</name>
</gene>
<evidence type="ECO:0008006" key="5">
    <source>
        <dbReference type="Google" id="ProtNLM"/>
    </source>
</evidence>
<dbReference type="PIRSF" id="PIRSF039032">
    <property type="entry name" value="HigB-2"/>
    <property type="match status" value="1"/>
</dbReference>
<dbReference type="InterPro" id="IPR009387">
    <property type="entry name" value="HigB-2"/>
</dbReference>